<feature type="domain" description="C2" evidence="1">
    <location>
        <begin position="16"/>
        <end position="67"/>
    </location>
</feature>
<dbReference type="GO" id="GO:0038128">
    <property type="term" value="P:ERBB2 signaling pathway"/>
    <property type="evidence" value="ECO:0007669"/>
    <property type="project" value="TreeGrafter"/>
</dbReference>
<accession>A0A3Q3JV71</accession>
<dbReference type="InterPro" id="IPR045052">
    <property type="entry name" value="Copine"/>
</dbReference>
<proteinExistence type="predicted"/>
<dbReference type="Ensembl" id="ENSMALT00000024463.1">
    <property type="protein sequence ID" value="ENSMALP00000024009.1"/>
    <property type="gene ID" value="ENSMALG00000016736.1"/>
</dbReference>
<protein>
    <recommendedName>
        <fullName evidence="1">C2 domain-containing protein</fullName>
    </recommendedName>
</protein>
<evidence type="ECO:0000259" key="1">
    <source>
        <dbReference type="Pfam" id="PF00168"/>
    </source>
</evidence>
<dbReference type="Proteomes" id="UP000261600">
    <property type="component" value="Unplaced"/>
</dbReference>
<organism evidence="2 3">
    <name type="scientific">Monopterus albus</name>
    <name type="common">Swamp eel</name>
    <dbReference type="NCBI Taxonomy" id="43700"/>
    <lineage>
        <taxon>Eukaryota</taxon>
        <taxon>Metazoa</taxon>
        <taxon>Chordata</taxon>
        <taxon>Craniata</taxon>
        <taxon>Vertebrata</taxon>
        <taxon>Euteleostomi</taxon>
        <taxon>Actinopterygii</taxon>
        <taxon>Neopterygii</taxon>
        <taxon>Teleostei</taxon>
        <taxon>Neoteleostei</taxon>
        <taxon>Acanthomorphata</taxon>
        <taxon>Anabantaria</taxon>
        <taxon>Synbranchiformes</taxon>
        <taxon>Synbranchidae</taxon>
        <taxon>Monopterus</taxon>
    </lineage>
</organism>
<dbReference type="Gene3D" id="2.60.40.150">
    <property type="entry name" value="C2 domain"/>
    <property type="match status" value="1"/>
</dbReference>
<dbReference type="GO" id="GO:0071277">
    <property type="term" value="P:cellular response to calcium ion"/>
    <property type="evidence" value="ECO:0007669"/>
    <property type="project" value="TreeGrafter"/>
</dbReference>
<dbReference type="SUPFAM" id="SSF49562">
    <property type="entry name" value="C2 domain (Calcium/lipid-binding domain, CaLB)"/>
    <property type="match status" value="1"/>
</dbReference>
<dbReference type="GO" id="GO:0005544">
    <property type="term" value="F:calcium-dependent phospholipid binding"/>
    <property type="evidence" value="ECO:0007669"/>
    <property type="project" value="InterPro"/>
</dbReference>
<dbReference type="GO" id="GO:0005886">
    <property type="term" value="C:plasma membrane"/>
    <property type="evidence" value="ECO:0007669"/>
    <property type="project" value="TreeGrafter"/>
</dbReference>
<reference evidence="2" key="2">
    <citation type="submission" date="2025-09" db="UniProtKB">
        <authorList>
            <consortium name="Ensembl"/>
        </authorList>
    </citation>
    <scope>IDENTIFICATION</scope>
</reference>
<dbReference type="PANTHER" id="PTHR10857:SF22">
    <property type="entry name" value="COPINE-3"/>
    <property type="match status" value="1"/>
</dbReference>
<sequence>IAHWAVGWVTKVALTVSCENLMDMDILSKSDPLCALYINTSGSQWYEFGCAEIIMNCLNPKFAKKFIDYTLMLPAFCVQIVSSRQMSRPLLLKDKRPAGHETISSPHSQVKFTGCSYAVHRLLT</sequence>
<evidence type="ECO:0000313" key="3">
    <source>
        <dbReference type="Proteomes" id="UP000261600"/>
    </source>
</evidence>
<dbReference type="InterPro" id="IPR035892">
    <property type="entry name" value="C2_domain_sf"/>
</dbReference>
<dbReference type="PANTHER" id="PTHR10857">
    <property type="entry name" value="COPINE"/>
    <property type="match status" value="1"/>
</dbReference>
<evidence type="ECO:0000313" key="2">
    <source>
        <dbReference type="Ensembl" id="ENSMALP00000024009.1"/>
    </source>
</evidence>
<dbReference type="STRING" id="43700.ENSMALP00000024009"/>
<dbReference type="GO" id="GO:0030971">
    <property type="term" value="F:receptor tyrosine kinase binding"/>
    <property type="evidence" value="ECO:0007669"/>
    <property type="project" value="TreeGrafter"/>
</dbReference>
<keyword evidence="3" id="KW-1185">Reference proteome</keyword>
<name>A0A3Q3JV71_MONAL</name>
<dbReference type="AlphaFoldDB" id="A0A3Q3JV71"/>
<dbReference type="InterPro" id="IPR000008">
    <property type="entry name" value="C2_dom"/>
</dbReference>
<dbReference type="Pfam" id="PF00168">
    <property type="entry name" value="C2"/>
    <property type="match status" value="1"/>
</dbReference>
<reference evidence="2" key="1">
    <citation type="submission" date="2025-08" db="UniProtKB">
        <authorList>
            <consortium name="Ensembl"/>
        </authorList>
    </citation>
    <scope>IDENTIFICATION</scope>
</reference>